<name>A0ABM9X0F1_9RHOB</name>
<protein>
    <submittedName>
        <fullName evidence="1">Uncharacterized protein</fullName>
    </submittedName>
</protein>
<dbReference type="EMBL" id="ABID01000090">
    <property type="protein sequence ID" value="EDQ02874.1"/>
    <property type="molecule type" value="Genomic_DNA"/>
</dbReference>
<organism evidence="1 2">
    <name type="scientific">Sulfitobacter indolifex HEL-45</name>
    <dbReference type="NCBI Taxonomy" id="391624"/>
    <lineage>
        <taxon>Bacteria</taxon>
        <taxon>Pseudomonadati</taxon>
        <taxon>Pseudomonadota</taxon>
        <taxon>Alphaproteobacteria</taxon>
        <taxon>Rhodobacterales</taxon>
        <taxon>Roseobacteraceae</taxon>
        <taxon>Sulfitobacter</taxon>
    </lineage>
</organism>
<proteinExistence type="predicted"/>
<dbReference type="RefSeq" id="WP_007121548.1">
    <property type="nucleotide sequence ID" value="NZ_ABID01000090.1"/>
</dbReference>
<evidence type="ECO:0000313" key="2">
    <source>
        <dbReference type="Proteomes" id="UP000003257"/>
    </source>
</evidence>
<keyword evidence="2" id="KW-1185">Reference proteome</keyword>
<evidence type="ECO:0000313" key="1">
    <source>
        <dbReference type="EMBL" id="EDQ02874.1"/>
    </source>
</evidence>
<gene>
    <name evidence="1" type="ORF">OIHEL45_19641</name>
</gene>
<dbReference type="Proteomes" id="UP000003257">
    <property type="component" value="Unassembled WGS sequence"/>
</dbReference>
<reference evidence="1 2" key="1">
    <citation type="submission" date="2007-11" db="EMBL/GenBank/DDBJ databases">
        <authorList>
            <person name="Wagner-Dobler I."/>
            <person name="Ferriera S."/>
            <person name="Johnson J."/>
            <person name="Kravitz S."/>
            <person name="Beeson K."/>
            <person name="Sutton G."/>
            <person name="Rogers Y.-H."/>
            <person name="Friedman R."/>
            <person name="Frazier M."/>
            <person name="Venter J.C."/>
        </authorList>
    </citation>
    <scope>NUCLEOTIDE SEQUENCE [LARGE SCALE GENOMIC DNA]</scope>
    <source>
        <strain evidence="1 2">HEL-45</strain>
    </source>
</reference>
<sequence>MTNLKMLTTGENISDIKAAAKKLAAQGLTTKAAALAEAAAKHGAPTWSNLKSRSWSLDADGDIGAAAACKMPGDNFKIQVYSPLIDLDADIDLDETWSVNVSLSTHDTPYLYVSFVLVDEGTNFDLNKGQKDAFEKALGTGAKADAIVAQAALIEDVLGWFDTDWLKMTAADVCNLRRLELGITDEDLIWRRPDIAGYGDDLQSLEVFGAGDGKMLVCIEGTSPFKEEAAPYGYITDKQYDDVPHTPYDYALMDKAFLVAADIQVPFAGSRSHMHQPR</sequence>
<comment type="caution">
    <text evidence="1">The sequence shown here is derived from an EMBL/GenBank/DDBJ whole genome shotgun (WGS) entry which is preliminary data.</text>
</comment>
<accession>A0ABM9X0F1</accession>